<evidence type="ECO:0000256" key="2">
    <source>
        <dbReference type="ARBA" id="ARBA00022448"/>
    </source>
</evidence>
<protein>
    <recommendedName>
        <fullName evidence="4">Nucleoporin Nup159/Nup146 N-terminal domain-containing protein</fullName>
    </recommendedName>
</protein>
<evidence type="ECO:0000259" key="4">
    <source>
        <dbReference type="Pfam" id="PF16755"/>
    </source>
</evidence>
<dbReference type="Proteomes" id="UP000274756">
    <property type="component" value="Unassembled WGS sequence"/>
</dbReference>
<dbReference type="Gene3D" id="2.130.10.10">
    <property type="entry name" value="YVTN repeat-like/Quinoprotein amine dehydrogenase"/>
    <property type="match status" value="1"/>
</dbReference>
<comment type="subcellular location">
    <subcellularLocation>
        <location evidence="1">Nucleus</location>
    </subcellularLocation>
</comment>
<dbReference type="OrthoDB" id="248320at2759"/>
<name>A0A3P7QBL3_DRAME</name>
<evidence type="ECO:0000256" key="3">
    <source>
        <dbReference type="ARBA" id="ARBA00023242"/>
    </source>
</evidence>
<dbReference type="SUPFAM" id="SSF117289">
    <property type="entry name" value="Nucleoporin domain"/>
    <property type="match status" value="1"/>
</dbReference>
<dbReference type="InterPro" id="IPR015943">
    <property type="entry name" value="WD40/YVTN_repeat-like_dom_sf"/>
</dbReference>
<dbReference type="AlphaFoldDB" id="A0A3P7QBL3"/>
<dbReference type="Pfam" id="PF16755">
    <property type="entry name" value="Beta-prop_NUP159_NUP214"/>
    <property type="match status" value="1"/>
</dbReference>
<accession>A0A3P7QBL3</accession>
<sequence>MSLKWTTAAEPVFAVSLLDGTLSVISIDRQVLNKFTIIATVQLNCNAICISWSPKGQQLVIGDTGGNIKQYKPDLVIVRTIPLPNDQYSVKNLSQCVGICWLTTTDFLVAYSTKRYMEVFVSLICAKKGVPIKYTHFDDIIFCGNESPFQQQITFLYLIQWKMVLVASSRSSEIAVIGKRNDKWKVWVMDDNERIELPVNKEYKESFPLGLAIDYSSIISLLSFSNEFSNEFFRPSEILPSLIYMSSTKESTQENSTYNKTSASSFSFTFPESVVNSTPSQQKSPANVKVAVISTTLKSPLNIQEASTTSEVPFSFSFPAAPETNVIQVFHLFHFHLLKSSVRGIHRISFRRICQ</sequence>
<dbReference type="InterPro" id="IPR039462">
    <property type="entry name" value="Nup159/Nup146_N"/>
</dbReference>
<proteinExistence type="predicted"/>
<dbReference type="EMBL" id="UYYG01000067">
    <property type="protein sequence ID" value="VDN52587.1"/>
    <property type="molecule type" value="Genomic_DNA"/>
</dbReference>
<organism evidence="5 6">
    <name type="scientific">Dracunculus medinensis</name>
    <name type="common">Guinea worm</name>
    <dbReference type="NCBI Taxonomy" id="318479"/>
    <lineage>
        <taxon>Eukaryota</taxon>
        <taxon>Metazoa</taxon>
        <taxon>Ecdysozoa</taxon>
        <taxon>Nematoda</taxon>
        <taxon>Chromadorea</taxon>
        <taxon>Rhabditida</taxon>
        <taxon>Spirurina</taxon>
        <taxon>Dracunculoidea</taxon>
        <taxon>Dracunculidae</taxon>
        <taxon>Dracunculus</taxon>
    </lineage>
</organism>
<dbReference type="GO" id="GO:0005634">
    <property type="term" value="C:nucleus"/>
    <property type="evidence" value="ECO:0007669"/>
    <property type="project" value="UniProtKB-SubCell"/>
</dbReference>
<keyword evidence="6" id="KW-1185">Reference proteome</keyword>
<evidence type="ECO:0000256" key="1">
    <source>
        <dbReference type="ARBA" id="ARBA00004123"/>
    </source>
</evidence>
<evidence type="ECO:0000313" key="6">
    <source>
        <dbReference type="Proteomes" id="UP000274756"/>
    </source>
</evidence>
<gene>
    <name evidence="5" type="ORF">DME_LOCUS2560</name>
</gene>
<reference evidence="5 6" key="1">
    <citation type="submission" date="2018-11" db="EMBL/GenBank/DDBJ databases">
        <authorList>
            <consortium name="Pathogen Informatics"/>
        </authorList>
    </citation>
    <scope>NUCLEOTIDE SEQUENCE [LARGE SCALE GENOMIC DNA]</scope>
</reference>
<evidence type="ECO:0000313" key="5">
    <source>
        <dbReference type="EMBL" id="VDN52587.1"/>
    </source>
</evidence>
<keyword evidence="3" id="KW-0539">Nucleus</keyword>
<dbReference type="STRING" id="318479.A0A3P7QBL3"/>
<feature type="domain" description="Nucleoporin Nup159/Nup146 N-terminal" evidence="4">
    <location>
        <begin position="12"/>
        <end position="217"/>
    </location>
</feature>
<keyword evidence="2" id="KW-0813">Transport</keyword>